<reference evidence="1 2" key="1">
    <citation type="journal article" date="2016" name="Mol. Biol. Evol.">
        <title>Comparative Genomics of Early-Diverging Mushroom-Forming Fungi Provides Insights into the Origins of Lignocellulose Decay Capabilities.</title>
        <authorList>
            <person name="Nagy L.G."/>
            <person name="Riley R."/>
            <person name="Tritt A."/>
            <person name="Adam C."/>
            <person name="Daum C."/>
            <person name="Floudas D."/>
            <person name="Sun H."/>
            <person name="Yadav J.S."/>
            <person name="Pangilinan J."/>
            <person name="Larsson K.H."/>
            <person name="Matsuura K."/>
            <person name="Barry K."/>
            <person name="Labutti K."/>
            <person name="Kuo R."/>
            <person name="Ohm R.A."/>
            <person name="Bhattacharya S.S."/>
            <person name="Shirouzu T."/>
            <person name="Yoshinaga Y."/>
            <person name="Martin F.M."/>
            <person name="Grigoriev I.V."/>
            <person name="Hibbett D.S."/>
        </authorList>
    </citation>
    <scope>NUCLEOTIDE SEQUENCE [LARGE SCALE GENOMIC DNA]</scope>
    <source>
        <strain evidence="1 2">HHB14362 ss-1</strain>
    </source>
</reference>
<evidence type="ECO:0000313" key="2">
    <source>
        <dbReference type="Proteomes" id="UP000076761"/>
    </source>
</evidence>
<dbReference type="PANTHER" id="PTHR39218:SF1">
    <property type="entry name" value="OXIDOREDUCTASE 14 KDA SUBUNIT, PUTATIVE (AFU_ORTHOLOGUE AFUA_1G12110)-RELATED"/>
    <property type="match status" value="1"/>
</dbReference>
<accession>A0A165Q8A9</accession>
<name>A0A165Q8A9_9AGAM</name>
<keyword evidence="2" id="KW-1185">Reference proteome</keyword>
<dbReference type="Proteomes" id="UP000076761">
    <property type="component" value="Unassembled WGS sequence"/>
</dbReference>
<dbReference type="InParanoid" id="A0A165Q8A9"/>
<feature type="non-terminal residue" evidence="1">
    <location>
        <position position="72"/>
    </location>
</feature>
<dbReference type="STRING" id="1314782.A0A165Q8A9"/>
<dbReference type="OrthoDB" id="2141050at2759"/>
<evidence type="ECO:0000313" key="1">
    <source>
        <dbReference type="EMBL" id="KZT22064.1"/>
    </source>
</evidence>
<protein>
    <submittedName>
        <fullName evidence="1">Uncharacterized protein</fullName>
    </submittedName>
</protein>
<organism evidence="1 2">
    <name type="scientific">Neolentinus lepideus HHB14362 ss-1</name>
    <dbReference type="NCBI Taxonomy" id="1314782"/>
    <lineage>
        <taxon>Eukaryota</taxon>
        <taxon>Fungi</taxon>
        <taxon>Dikarya</taxon>
        <taxon>Basidiomycota</taxon>
        <taxon>Agaricomycotina</taxon>
        <taxon>Agaricomycetes</taxon>
        <taxon>Gloeophyllales</taxon>
        <taxon>Gloeophyllaceae</taxon>
        <taxon>Neolentinus</taxon>
    </lineage>
</organism>
<gene>
    <name evidence="1" type="ORF">NEOLEDRAFT_1023510</name>
</gene>
<sequence>MTALTSILGFSFFGFVARMGQLGIQRRNLMSNPGGHVIAMAVFGFAGYWAHVWNEHSAVLIAQKEVEIAERR</sequence>
<dbReference type="PANTHER" id="PTHR39218">
    <property type="entry name" value="OXIDOREDUCTASE 14 KDA SUBUNIT, PUTATIVE (AFU_ORTHOLOGUE AFUA_1G12110)-RELATED"/>
    <property type="match status" value="1"/>
</dbReference>
<proteinExistence type="predicted"/>
<dbReference type="AlphaFoldDB" id="A0A165Q8A9"/>
<dbReference type="EMBL" id="KV425600">
    <property type="protein sequence ID" value="KZT22064.1"/>
    <property type="molecule type" value="Genomic_DNA"/>
</dbReference>